<evidence type="ECO:0000313" key="2">
    <source>
        <dbReference type="EMBL" id="EAA23524.1"/>
    </source>
</evidence>
<evidence type="ECO:0000313" key="3">
    <source>
        <dbReference type="Proteomes" id="UP000006454"/>
    </source>
</evidence>
<dbReference type="EMBL" id="AABF01000119">
    <property type="protein sequence ID" value="EAA23524.1"/>
    <property type="molecule type" value="Genomic_DNA"/>
</dbReference>
<gene>
    <name evidence="2" type="ORF">FNV0537</name>
</gene>
<name>Q7P4E9_FUSVC</name>
<protein>
    <recommendedName>
        <fullName evidence="1">DUF7675 domain-containing protein</fullName>
    </recommendedName>
</protein>
<organism evidence="2 3">
    <name type="scientific">Fusobacterium vincentii ATCC 49256</name>
    <dbReference type="NCBI Taxonomy" id="209882"/>
    <lineage>
        <taxon>Bacteria</taxon>
        <taxon>Fusobacteriati</taxon>
        <taxon>Fusobacteriota</taxon>
        <taxon>Fusobacteriia</taxon>
        <taxon>Fusobacteriales</taxon>
        <taxon>Fusobacteriaceae</taxon>
        <taxon>Fusobacterium</taxon>
    </lineage>
</organism>
<sequence>MNKIKEKVGMLSDFYKKNKNDKIWWIDDLDSIGKHLFSFDKEKIFNLFADYPHNLTAEQKEIFDKENPYWKEFFKERTK</sequence>
<dbReference type="InterPro" id="IPR056092">
    <property type="entry name" value="DUF7675"/>
</dbReference>
<reference evidence="2 3" key="1">
    <citation type="journal article" date="2003" name="Genome Res.">
        <title>Genome analysis of F. nucleatum sub spp vincentii and its comparison with the genome of F. nucleatum ATCC 25586.</title>
        <authorList>
            <person name="Kapatral V."/>
            <person name="Ivanova N."/>
            <person name="Anderson I."/>
            <person name="Reznik G."/>
            <person name="Bhattacharyya A."/>
            <person name="Gardner W.L."/>
            <person name="Mikhailova N."/>
            <person name="Lapidus A."/>
            <person name="Larsen N."/>
            <person name="D'Souza M."/>
            <person name="Walunas T."/>
            <person name="Haselkorn R."/>
            <person name="Overbeek R."/>
            <person name="Kyrpides N."/>
        </authorList>
    </citation>
    <scope>NUCLEOTIDE SEQUENCE [LARGE SCALE GENOMIC DNA]</scope>
    <source>
        <strain evidence="2 3">ATCC 49256</strain>
    </source>
</reference>
<dbReference type="AlphaFoldDB" id="Q7P4E9"/>
<dbReference type="Pfam" id="PF24723">
    <property type="entry name" value="DUF7675"/>
    <property type="match status" value="1"/>
</dbReference>
<evidence type="ECO:0000259" key="1">
    <source>
        <dbReference type="Pfam" id="PF24723"/>
    </source>
</evidence>
<feature type="domain" description="DUF7675" evidence="1">
    <location>
        <begin position="14"/>
        <end position="77"/>
    </location>
</feature>
<accession>Q7P4E9</accession>
<proteinExistence type="predicted"/>
<comment type="caution">
    <text evidence="2">The sequence shown here is derived from an EMBL/GenBank/DDBJ whole genome shotgun (WGS) entry which is preliminary data.</text>
</comment>
<dbReference type="Proteomes" id="UP000006454">
    <property type="component" value="Unassembled WGS sequence"/>
</dbReference>